<feature type="region of interest" description="Disordered" evidence="1">
    <location>
        <begin position="115"/>
        <end position="223"/>
    </location>
</feature>
<feature type="compositionally biased region" description="Low complexity" evidence="1">
    <location>
        <begin position="164"/>
        <end position="176"/>
    </location>
</feature>
<dbReference type="OrthoDB" id="273345at2759"/>
<evidence type="ECO:0000313" key="3">
    <source>
        <dbReference type="EMBL" id="KAJ5501967.1"/>
    </source>
</evidence>
<evidence type="ECO:0000256" key="1">
    <source>
        <dbReference type="SAM" id="MobiDB-lite"/>
    </source>
</evidence>
<dbReference type="Pfam" id="PF10354">
    <property type="entry name" value="BMT5-like"/>
    <property type="match status" value="2"/>
</dbReference>
<gene>
    <name evidence="3" type="ORF">N7463_004841</name>
</gene>
<proteinExistence type="predicted"/>
<organism evidence="3 4">
    <name type="scientific">Penicillium fimorum</name>
    <dbReference type="NCBI Taxonomy" id="1882269"/>
    <lineage>
        <taxon>Eukaryota</taxon>
        <taxon>Fungi</taxon>
        <taxon>Dikarya</taxon>
        <taxon>Ascomycota</taxon>
        <taxon>Pezizomycotina</taxon>
        <taxon>Eurotiomycetes</taxon>
        <taxon>Eurotiomycetidae</taxon>
        <taxon>Eurotiales</taxon>
        <taxon>Aspergillaceae</taxon>
        <taxon>Penicillium</taxon>
    </lineage>
</organism>
<dbReference type="GO" id="GO:0005737">
    <property type="term" value="C:cytoplasm"/>
    <property type="evidence" value="ECO:0007669"/>
    <property type="project" value="TreeGrafter"/>
</dbReference>
<dbReference type="GO" id="GO:0070475">
    <property type="term" value="P:rRNA base methylation"/>
    <property type="evidence" value="ECO:0007669"/>
    <property type="project" value="InterPro"/>
</dbReference>
<feature type="compositionally biased region" description="Basic and acidic residues" evidence="1">
    <location>
        <begin position="131"/>
        <end position="143"/>
    </location>
</feature>
<dbReference type="AlphaFoldDB" id="A0A9X0C4P0"/>
<accession>A0A9X0C4P0</accession>
<feature type="compositionally biased region" description="Basic and acidic residues" evidence="1">
    <location>
        <begin position="151"/>
        <end position="161"/>
    </location>
</feature>
<feature type="domain" description="25S rRNA (uridine-N(3))-methyltransferase BMT5-like" evidence="2">
    <location>
        <begin position="173"/>
        <end position="369"/>
    </location>
</feature>
<feature type="region of interest" description="Disordered" evidence="1">
    <location>
        <begin position="400"/>
        <end position="422"/>
    </location>
</feature>
<keyword evidence="4" id="KW-1185">Reference proteome</keyword>
<evidence type="ECO:0000313" key="4">
    <source>
        <dbReference type="Proteomes" id="UP001149954"/>
    </source>
</evidence>
<protein>
    <recommendedName>
        <fullName evidence="2">25S rRNA (uridine-N(3))-methyltransferase BMT5-like domain-containing protein</fullName>
    </recommendedName>
</protein>
<sequence>MPRNNKKVKNAPPPRARGPGKPSGSSSNPAKGQQHGNGQKQGSGNGNAPKKISLQANQRPIVPFLRKDRILLVGEGDFSFARSLVKQYKCRKLCATCYDSKETLYNKYPQAPQNVSDIIGAPVKPEPAGDETEKQGEESKSEDQDSSNDAGKQREESKSEDQESTNPNPNSNQQSPKVVFSVDARKLGTPAGGGKEIRTGFTRRERKRPAWYQQSEPVGPPYQPGGPWDVICFNFPHVGGLSTDVNRQVRSNQELLVAFFKACIPLVSKPPPLMDADDDEWVYADGEESEEEDDDDDDEEVAEGEELGKDDATTGKGVRTGPGQILVTLFEGEPYTLWNIKDLARHAGLVVVTSFRFPWTSYEGYSHARTAGHIEGKDGERGGWRGEDREARMYVFEVKRKEQAKKGGKKRARDDDSSDDSE</sequence>
<reference evidence="3" key="1">
    <citation type="submission" date="2022-12" db="EMBL/GenBank/DDBJ databases">
        <authorList>
            <person name="Petersen C."/>
        </authorList>
    </citation>
    <scope>NUCLEOTIDE SEQUENCE</scope>
    <source>
        <strain evidence="3">IBT 29495</strain>
    </source>
</reference>
<feature type="compositionally biased region" description="Acidic residues" evidence="1">
    <location>
        <begin position="284"/>
        <end position="305"/>
    </location>
</feature>
<dbReference type="InterPro" id="IPR019446">
    <property type="entry name" value="BMT5-like"/>
</dbReference>
<feature type="compositionally biased region" description="Low complexity" evidence="1">
    <location>
        <begin position="17"/>
        <end position="38"/>
    </location>
</feature>
<evidence type="ECO:0000259" key="2">
    <source>
        <dbReference type="Pfam" id="PF10354"/>
    </source>
</evidence>
<dbReference type="GO" id="GO:0070042">
    <property type="term" value="F:rRNA (uridine-N3-)-methyltransferase activity"/>
    <property type="evidence" value="ECO:0007669"/>
    <property type="project" value="InterPro"/>
</dbReference>
<name>A0A9X0C4P0_9EURO</name>
<feature type="region of interest" description="Disordered" evidence="1">
    <location>
        <begin position="1"/>
        <end position="59"/>
    </location>
</feature>
<dbReference type="PANTHER" id="PTHR11538:SF26">
    <property type="entry name" value="FERREDOXIN-FOLD ANTICODON-BINDING DOMAIN-CONTAINING PROTEIN 1"/>
    <property type="match status" value="1"/>
</dbReference>
<reference evidence="3" key="2">
    <citation type="journal article" date="2023" name="IMA Fungus">
        <title>Comparative genomic study of the Penicillium genus elucidates a diverse pangenome and 15 lateral gene transfer events.</title>
        <authorList>
            <person name="Petersen C."/>
            <person name="Sorensen T."/>
            <person name="Nielsen M.R."/>
            <person name="Sondergaard T.E."/>
            <person name="Sorensen J.L."/>
            <person name="Fitzpatrick D.A."/>
            <person name="Frisvad J.C."/>
            <person name="Nielsen K.L."/>
        </authorList>
    </citation>
    <scope>NUCLEOTIDE SEQUENCE</scope>
    <source>
        <strain evidence="3">IBT 29495</strain>
    </source>
</reference>
<comment type="caution">
    <text evidence="3">The sequence shown here is derived from an EMBL/GenBank/DDBJ whole genome shotgun (WGS) entry which is preliminary data.</text>
</comment>
<dbReference type="PANTHER" id="PTHR11538">
    <property type="entry name" value="PHENYLALANYL-TRNA SYNTHETASE"/>
    <property type="match status" value="1"/>
</dbReference>
<feature type="domain" description="25S rRNA (uridine-N(3))-methyltransferase BMT5-like" evidence="2">
    <location>
        <begin position="71"/>
        <end position="118"/>
    </location>
</feature>
<dbReference type="EMBL" id="JAPWDS010000003">
    <property type="protein sequence ID" value="KAJ5501967.1"/>
    <property type="molecule type" value="Genomic_DNA"/>
</dbReference>
<feature type="region of interest" description="Disordered" evidence="1">
    <location>
        <begin position="284"/>
        <end position="321"/>
    </location>
</feature>
<dbReference type="Proteomes" id="UP001149954">
    <property type="component" value="Unassembled WGS sequence"/>
</dbReference>